<evidence type="ECO:0000313" key="1">
    <source>
        <dbReference type="EMBL" id="MEK7951716.1"/>
    </source>
</evidence>
<evidence type="ECO:0000313" key="2">
    <source>
        <dbReference type="Proteomes" id="UP001371305"/>
    </source>
</evidence>
<name>A0ABU9AVE6_9BACT</name>
<reference evidence="1 2" key="1">
    <citation type="submission" date="2024-04" db="EMBL/GenBank/DDBJ databases">
        <title>Luteolibacter sp. isolated from soil.</title>
        <authorList>
            <person name="An J."/>
        </authorList>
    </citation>
    <scope>NUCLEOTIDE SEQUENCE [LARGE SCALE GENOMIC DNA]</scope>
    <source>
        <strain evidence="1 2">Y139</strain>
    </source>
</reference>
<gene>
    <name evidence="1" type="ORF">WKV53_14455</name>
</gene>
<dbReference type="EMBL" id="JBBUKT010000005">
    <property type="protein sequence ID" value="MEK7951716.1"/>
    <property type="molecule type" value="Genomic_DNA"/>
</dbReference>
<sequence>MGVKKMMKVKKKMMKGGGGTRGVSARVRVRYREEYAGWVEKLYKLGAGDEEVAGFFGVRVEVLERWMRRHGEFAEGVRRGRMWADAEVAERLFQRAMGYSREVVKVMSRGGKEEPVRVPYEEHYPPDVRACIFWLRNRRPDLWRERVLLESGDGEGTMLLEVSEEVLEEMRGMVKVAEGVVGPGGEVPSDQ</sequence>
<proteinExistence type="predicted"/>
<organism evidence="1 2">
    <name type="scientific">Luteolibacter soli</name>
    <dbReference type="NCBI Taxonomy" id="3135280"/>
    <lineage>
        <taxon>Bacteria</taxon>
        <taxon>Pseudomonadati</taxon>
        <taxon>Verrucomicrobiota</taxon>
        <taxon>Verrucomicrobiia</taxon>
        <taxon>Verrucomicrobiales</taxon>
        <taxon>Verrucomicrobiaceae</taxon>
        <taxon>Luteolibacter</taxon>
    </lineage>
</organism>
<accession>A0ABU9AVE6</accession>
<keyword evidence="2" id="KW-1185">Reference proteome</keyword>
<dbReference type="Proteomes" id="UP001371305">
    <property type="component" value="Unassembled WGS sequence"/>
</dbReference>
<comment type="caution">
    <text evidence="1">The sequence shown here is derived from an EMBL/GenBank/DDBJ whole genome shotgun (WGS) entry which is preliminary data.</text>
</comment>
<protein>
    <submittedName>
        <fullName evidence="1">Uncharacterized protein</fullName>
    </submittedName>
</protein>